<proteinExistence type="predicted"/>
<accession>A0A7R8WGA6</accession>
<dbReference type="InterPro" id="IPR053793">
    <property type="entry name" value="PB1-like"/>
</dbReference>
<gene>
    <name evidence="1" type="ORF">CTOB1V02_LOCUS9010</name>
</gene>
<dbReference type="CDD" id="cd06404">
    <property type="entry name" value="PB1_aPKC"/>
    <property type="match status" value="1"/>
</dbReference>
<name>A0A7R8WGA6_9CRUS</name>
<dbReference type="PROSITE" id="PS51745">
    <property type="entry name" value="PB1"/>
    <property type="match status" value="1"/>
</dbReference>
<evidence type="ECO:0000313" key="1">
    <source>
        <dbReference type="EMBL" id="CAD7231156.1"/>
    </source>
</evidence>
<reference evidence="1" key="1">
    <citation type="submission" date="2020-11" db="EMBL/GenBank/DDBJ databases">
        <authorList>
            <person name="Tran Van P."/>
        </authorList>
    </citation>
    <scope>NUCLEOTIDE SEQUENCE</scope>
</reference>
<dbReference type="Gene3D" id="3.10.20.90">
    <property type="entry name" value="Phosphatidylinositol 3-kinase Catalytic Subunit, Chain A, domain 1"/>
    <property type="match status" value="1"/>
</dbReference>
<dbReference type="Pfam" id="PF00564">
    <property type="entry name" value="PB1"/>
    <property type="match status" value="1"/>
</dbReference>
<organism evidence="1">
    <name type="scientific">Cyprideis torosa</name>
    <dbReference type="NCBI Taxonomy" id="163714"/>
    <lineage>
        <taxon>Eukaryota</taxon>
        <taxon>Metazoa</taxon>
        <taxon>Ecdysozoa</taxon>
        <taxon>Arthropoda</taxon>
        <taxon>Crustacea</taxon>
        <taxon>Oligostraca</taxon>
        <taxon>Ostracoda</taxon>
        <taxon>Podocopa</taxon>
        <taxon>Podocopida</taxon>
        <taxon>Cytherocopina</taxon>
        <taxon>Cytheroidea</taxon>
        <taxon>Cytherideidae</taxon>
        <taxon>Cyprideis</taxon>
    </lineage>
</organism>
<dbReference type="FunFam" id="3.10.20.90:FF:000071">
    <property type="entry name" value="Protein kinase C"/>
    <property type="match status" value="1"/>
</dbReference>
<protein>
    <submittedName>
        <fullName evidence="1">Uncharacterized protein</fullName>
    </submittedName>
</protein>
<dbReference type="AlphaFoldDB" id="A0A7R8WGA6"/>
<dbReference type="InterPro" id="IPR000270">
    <property type="entry name" value="PB1_dom"/>
</dbReference>
<dbReference type="InterPro" id="IPR034877">
    <property type="entry name" value="PB1_aPKC"/>
</dbReference>
<dbReference type="SMART" id="SM00666">
    <property type="entry name" value="PB1"/>
    <property type="match status" value="1"/>
</dbReference>
<sequence length="157" mass="17750">MYSSTKIPSNGSEPAEIRVKTAYNGKVVITHILPDITLELLEKEMRDICEFSEDRLFTMKWIDDEGDPCTISSQMELEEAVRLYEVNKDTELVIHEEYPFLCRSRPPRLALFSLCFTASTSESPTCFLTGNLMTTQQSSIAHPTGSKVVQSVLFYVA</sequence>
<dbReference type="SUPFAM" id="SSF54277">
    <property type="entry name" value="CAD &amp; PB1 domains"/>
    <property type="match status" value="1"/>
</dbReference>
<dbReference type="OrthoDB" id="63267at2759"/>
<dbReference type="EMBL" id="OB663228">
    <property type="protein sequence ID" value="CAD7231156.1"/>
    <property type="molecule type" value="Genomic_DNA"/>
</dbReference>